<dbReference type="Pfam" id="PF03693">
    <property type="entry name" value="ParD_antitoxin"/>
    <property type="match status" value="1"/>
</dbReference>
<evidence type="ECO:0000313" key="3">
    <source>
        <dbReference type="EMBL" id="PSB14785.1"/>
    </source>
</evidence>
<protein>
    <submittedName>
        <fullName evidence="3">Type II toxin-antitoxin system ParD family antitoxin</fullName>
    </submittedName>
</protein>
<dbReference type="OrthoDB" id="573411at2"/>
<dbReference type="PANTHER" id="PTHR36582:SF2">
    <property type="entry name" value="ANTITOXIN PARD"/>
    <property type="match status" value="1"/>
</dbReference>
<accession>A0A2T1D2Q6</accession>
<dbReference type="GO" id="GO:0006355">
    <property type="term" value="P:regulation of DNA-templated transcription"/>
    <property type="evidence" value="ECO:0007669"/>
    <property type="project" value="InterPro"/>
</dbReference>
<keyword evidence="4" id="KW-1185">Reference proteome</keyword>
<gene>
    <name evidence="3" type="ORF">C7B65_25825</name>
</gene>
<dbReference type="RefSeq" id="WP_073075258.1">
    <property type="nucleotide sequence ID" value="NZ_MPPI01000070.1"/>
</dbReference>
<dbReference type="SUPFAM" id="SSF47598">
    <property type="entry name" value="Ribbon-helix-helix"/>
    <property type="match status" value="1"/>
</dbReference>
<reference evidence="3 4" key="1">
    <citation type="submission" date="2018-02" db="EMBL/GenBank/DDBJ databases">
        <authorList>
            <person name="Cohen D.B."/>
            <person name="Kent A.D."/>
        </authorList>
    </citation>
    <scope>NUCLEOTIDE SEQUENCE [LARGE SCALE GENOMIC DNA]</scope>
    <source>
        <strain evidence="3 4">ULC007</strain>
    </source>
</reference>
<dbReference type="InterPro" id="IPR010985">
    <property type="entry name" value="Ribbon_hlx_hlx"/>
</dbReference>
<evidence type="ECO:0000313" key="4">
    <source>
        <dbReference type="Proteomes" id="UP000238634"/>
    </source>
</evidence>
<dbReference type="STRING" id="1920490.GCA_001895925_03369"/>
<reference evidence="3 4" key="2">
    <citation type="submission" date="2018-03" db="EMBL/GenBank/DDBJ databases">
        <title>The ancient ancestry and fast evolution of plastids.</title>
        <authorList>
            <person name="Moore K.R."/>
            <person name="Magnabosco C."/>
            <person name="Momper L."/>
            <person name="Gold D.A."/>
            <person name="Bosak T."/>
            <person name="Fournier G.P."/>
        </authorList>
    </citation>
    <scope>NUCLEOTIDE SEQUENCE [LARGE SCALE GENOMIC DNA]</scope>
    <source>
        <strain evidence="3 4">ULC007</strain>
    </source>
</reference>
<name>A0A2T1D2Q6_9CYAN</name>
<evidence type="ECO:0000256" key="2">
    <source>
        <dbReference type="ARBA" id="ARBA00022649"/>
    </source>
</evidence>
<dbReference type="Gene3D" id="6.10.10.120">
    <property type="entry name" value="Antitoxin ParD1-like"/>
    <property type="match status" value="1"/>
</dbReference>
<proteinExistence type="inferred from homology"/>
<organism evidence="3 4">
    <name type="scientific">Phormidesmis priestleyi ULC007</name>
    <dbReference type="NCBI Taxonomy" id="1920490"/>
    <lineage>
        <taxon>Bacteria</taxon>
        <taxon>Bacillati</taxon>
        <taxon>Cyanobacteriota</taxon>
        <taxon>Cyanophyceae</taxon>
        <taxon>Leptolyngbyales</taxon>
        <taxon>Leptolyngbyaceae</taxon>
        <taxon>Phormidesmis</taxon>
    </lineage>
</organism>
<comment type="caution">
    <text evidence="3">The sequence shown here is derived from an EMBL/GenBank/DDBJ whole genome shotgun (WGS) entry which is preliminary data.</text>
</comment>
<dbReference type="InterPro" id="IPR038296">
    <property type="entry name" value="ParD_sf"/>
</dbReference>
<dbReference type="NCBIfam" id="TIGR02606">
    <property type="entry name" value="antidote_CC2985"/>
    <property type="match status" value="1"/>
</dbReference>
<dbReference type="EMBL" id="PVWG01000077">
    <property type="protein sequence ID" value="PSB14785.1"/>
    <property type="molecule type" value="Genomic_DNA"/>
</dbReference>
<sequence>MNVSLTPELEQFVQAKVKTGSCLSASEVVREALRLLDDRDRLREIRIDTLRKEIAIGIEQSDRGEVFDGEEVTQELLEEID</sequence>
<dbReference type="AlphaFoldDB" id="A0A2T1D2Q6"/>
<comment type="similarity">
    <text evidence="1">Belongs to the ParD antitoxin family.</text>
</comment>
<evidence type="ECO:0000256" key="1">
    <source>
        <dbReference type="ARBA" id="ARBA00008580"/>
    </source>
</evidence>
<dbReference type="Proteomes" id="UP000238634">
    <property type="component" value="Unassembled WGS sequence"/>
</dbReference>
<dbReference type="InterPro" id="IPR022789">
    <property type="entry name" value="ParD"/>
</dbReference>
<dbReference type="PANTHER" id="PTHR36582">
    <property type="entry name" value="ANTITOXIN PARD"/>
    <property type="match status" value="1"/>
</dbReference>
<keyword evidence="2" id="KW-1277">Toxin-antitoxin system</keyword>